<feature type="transmembrane region" description="Helical" evidence="1">
    <location>
        <begin position="239"/>
        <end position="260"/>
    </location>
</feature>
<reference evidence="3" key="2">
    <citation type="submission" date="2020-09" db="EMBL/GenBank/DDBJ databases">
        <authorList>
            <person name="Sun Q."/>
            <person name="Zhou Y."/>
        </authorList>
    </citation>
    <scope>NUCLEOTIDE SEQUENCE</scope>
    <source>
        <strain evidence="3">CGMCC 1.14988</strain>
    </source>
</reference>
<sequence>MASATAAGGRRSVDRLARAGFTAKGVLYAVLGVLAVRLAAGSAPEEVDQQGAITLVARQPFGRALVTVLALGLSGYALFRAWQSVRGASARVSSLPGWLARLTFAARAALYGTLAVLAWWEASGQGHGAEGAEESLTALALARPGGRLAVAAVGFGVLVVGVVQLREAWSAAFRDHVDVQALAGRTRRRLEFVGRVGYAARGVVFLLAGGFVGLAAWRHDPEAGVGLDNTLQQVVEAPYGRLLLPLLGVGLVVFGAFCLVEARYLRPVHAD</sequence>
<feature type="domain" description="DUF1206" evidence="2">
    <location>
        <begin position="196"/>
        <end position="264"/>
    </location>
</feature>
<evidence type="ECO:0000256" key="1">
    <source>
        <dbReference type="SAM" id="Phobius"/>
    </source>
</evidence>
<evidence type="ECO:0000313" key="4">
    <source>
        <dbReference type="Proteomes" id="UP000650511"/>
    </source>
</evidence>
<dbReference type="OrthoDB" id="4552598at2"/>
<comment type="caution">
    <text evidence="3">The sequence shown here is derived from an EMBL/GenBank/DDBJ whole genome shotgun (WGS) entry which is preliminary data.</text>
</comment>
<keyword evidence="4" id="KW-1185">Reference proteome</keyword>
<dbReference type="Pfam" id="PF06724">
    <property type="entry name" value="DUF1206"/>
    <property type="match status" value="3"/>
</dbReference>
<keyword evidence="1" id="KW-1133">Transmembrane helix</keyword>
<name>A0A8J3A5W4_9ACTN</name>
<proteinExistence type="predicted"/>
<dbReference type="AlphaFoldDB" id="A0A8J3A5W4"/>
<feature type="transmembrane region" description="Helical" evidence="1">
    <location>
        <begin position="99"/>
        <end position="120"/>
    </location>
</feature>
<keyword evidence="1" id="KW-0812">Transmembrane</keyword>
<organism evidence="3 4">
    <name type="scientific">Egicoccus halophilus</name>
    <dbReference type="NCBI Taxonomy" id="1670830"/>
    <lineage>
        <taxon>Bacteria</taxon>
        <taxon>Bacillati</taxon>
        <taxon>Actinomycetota</taxon>
        <taxon>Nitriliruptoria</taxon>
        <taxon>Egicoccales</taxon>
        <taxon>Egicoccaceae</taxon>
        <taxon>Egicoccus</taxon>
    </lineage>
</organism>
<evidence type="ECO:0000313" key="3">
    <source>
        <dbReference type="EMBL" id="GGI03960.1"/>
    </source>
</evidence>
<feature type="transmembrane region" description="Helical" evidence="1">
    <location>
        <begin position="148"/>
        <end position="165"/>
    </location>
</feature>
<dbReference type="Proteomes" id="UP000650511">
    <property type="component" value="Unassembled WGS sequence"/>
</dbReference>
<gene>
    <name evidence="3" type="ORF">GCM10011354_06660</name>
</gene>
<reference evidence="3" key="1">
    <citation type="journal article" date="2014" name="Int. J. Syst. Evol. Microbiol.">
        <title>Complete genome sequence of Corynebacterium casei LMG S-19264T (=DSM 44701T), isolated from a smear-ripened cheese.</title>
        <authorList>
            <consortium name="US DOE Joint Genome Institute (JGI-PGF)"/>
            <person name="Walter F."/>
            <person name="Albersmeier A."/>
            <person name="Kalinowski J."/>
            <person name="Ruckert C."/>
        </authorList>
    </citation>
    <scope>NUCLEOTIDE SEQUENCE</scope>
    <source>
        <strain evidence="3">CGMCC 1.14988</strain>
    </source>
</reference>
<accession>A0A8J3A5W4</accession>
<feature type="domain" description="DUF1206" evidence="2">
    <location>
        <begin position="104"/>
        <end position="170"/>
    </location>
</feature>
<protein>
    <recommendedName>
        <fullName evidence="2">DUF1206 domain-containing protein</fullName>
    </recommendedName>
</protein>
<feature type="domain" description="DUF1206" evidence="2">
    <location>
        <begin position="19"/>
        <end position="86"/>
    </location>
</feature>
<evidence type="ECO:0000259" key="2">
    <source>
        <dbReference type="Pfam" id="PF06724"/>
    </source>
</evidence>
<feature type="transmembrane region" description="Helical" evidence="1">
    <location>
        <begin position="21"/>
        <end position="40"/>
    </location>
</feature>
<keyword evidence="1" id="KW-0472">Membrane</keyword>
<dbReference type="InterPro" id="IPR009597">
    <property type="entry name" value="DUF1206"/>
</dbReference>
<dbReference type="RefSeq" id="WP_130650843.1">
    <property type="nucleotide sequence ID" value="NZ_BMHA01000002.1"/>
</dbReference>
<feature type="transmembrane region" description="Helical" evidence="1">
    <location>
        <begin position="198"/>
        <end position="219"/>
    </location>
</feature>
<dbReference type="EMBL" id="BMHA01000002">
    <property type="protein sequence ID" value="GGI03960.1"/>
    <property type="molecule type" value="Genomic_DNA"/>
</dbReference>
<feature type="transmembrane region" description="Helical" evidence="1">
    <location>
        <begin position="60"/>
        <end position="79"/>
    </location>
</feature>